<dbReference type="GO" id="GO:0005525">
    <property type="term" value="F:GTP binding"/>
    <property type="evidence" value="ECO:0007669"/>
    <property type="project" value="UniProtKB-KW"/>
</dbReference>
<feature type="compositionally biased region" description="Acidic residues" evidence="11">
    <location>
        <begin position="905"/>
        <end position="946"/>
    </location>
</feature>
<keyword evidence="14" id="KW-1185">Reference proteome</keyword>
<dbReference type="InterPro" id="IPR039761">
    <property type="entry name" value="Bms1/Tsr1"/>
</dbReference>
<evidence type="ECO:0000256" key="3">
    <source>
        <dbReference type="ARBA" id="ARBA00022553"/>
    </source>
</evidence>
<protein>
    <submittedName>
        <fullName evidence="13">Ribosome biogenesis protein BMS1-like protein</fullName>
    </submittedName>
</protein>
<feature type="compositionally biased region" description="Basic and acidic residues" evidence="11">
    <location>
        <begin position="1567"/>
        <end position="1586"/>
    </location>
</feature>
<keyword evidence="2" id="KW-0690">Ribosome biogenesis</keyword>
<dbReference type="STRING" id="33114.A0A2G2W7A2"/>
<dbReference type="SUPFAM" id="SSF52540">
    <property type="entry name" value="P-loop containing nucleoside triphosphate hydrolases"/>
    <property type="match status" value="1"/>
</dbReference>
<evidence type="ECO:0000256" key="5">
    <source>
        <dbReference type="ARBA" id="ARBA00022801"/>
    </source>
</evidence>
<gene>
    <name evidence="13" type="ORF">CQW23_19967</name>
</gene>
<feature type="domain" description="Bms1-type G" evidence="12">
    <location>
        <begin position="460"/>
        <end position="624"/>
    </location>
</feature>
<dbReference type="PROSITE" id="PS51714">
    <property type="entry name" value="G_BMS1"/>
    <property type="match status" value="1"/>
</dbReference>
<reference evidence="14" key="2">
    <citation type="journal article" date="2017" name="J. Anim. Genet.">
        <title>Multiple reference genome sequences of hot pepper reveal the massive evolution of plant disease resistance genes by retroduplication.</title>
        <authorList>
            <person name="Kim S."/>
            <person name="Park J."/>
            <person name="Yeom S.-I."/>
            <person name="Kim Y.-M."/>
            <person name="Seo E."/>
            <person name="Kim K.-T."/>
            <person name="Kim M.-S."/>
            <person name="Lee J.M."/>
            <person name="Cheong K."/>
            <person name="Shin H.-S."/>
            <person name="Kim S.-B."/>
            <person name="Han K."/>
            <person name="Lee J."/>
            <person name="Park M."/>
            <person name="Lee H.-A."/>
            <person name="Lee H.-Y."/>
            <person name="Lee Y."/>
            <person name="Oh S."/>
            <person name="Lee J.H."/>
            <person name="Choi E."/>
            <person name="Choi E."/>
            <person name="Lee S.E."/>
            <person name="Jeon J."/>
            <person name="Kim H."/>
            <person name="Choi G."/>
            <person name="Song H."/>
            <person name="Lee J."/>
            <person name="Lee S.-C."/>
            <person name="Kwon J.-K."/>
            <person name="Lee H.-Y."/>
            <person name="Koo N."/>
            <person name="Hong Y."/>
            <person name="Kim R.W."/>
            <person name="Kang W.-H."/>
            <person name="Huh J.H."/>
            <person name="Kang B.-C."/>
            <person name="Yang T.-J."/>
            <person name="Lee Y.-H."/>
            <person name="Bennetzen J.L."/>
            <person name="Choi D."/>
        </authorList>
    </citation>
    <scope>NUCLEOTIDE SEQUENCE [LARGE SCALE GENOMIC DNA]</scope>
    <source>
        <strain evidence="14">cv. PBC81</strain>
    </source>
</reference>
<comment type="similarity">
    <text evidence="10">Belongs to the TRAFAC class translation factor GTPase superfamily. Bms1-like GTPase family. BMS1 subfamily.</text>
</comment>
<dbReference type="SMART" id="SM00785">
    <property type="entry name" value="AARP2CN"/>
    <property type="match status" value="1"/>
</dbReference>
<dbReference type="GO" id="GO:0032040">
    <property type="term" value="C:small-subunit processome"/>
    <property type="evidence" value="ECO:0007669"/>
    <property type="project" value="UniProtKB-ARBA"/>
</dbReference>
<feature type="compositionally biased region" description="Basic residues" evidence="11">
    <location>
        <begin position="398"/>
        <end position="409"/>
    </location>
</feature>
<evidence type="ECO:0000256" key="9">
    <source>
        <dbReference type="ARBA" id="ARBA00049117"/>
    </source>
</evidence>
<feature type="compositionally biased region" description="Basic and acidic residues" evidence="11">
    <location>
        <begin position="841"/>
        <end position="854"/>
    </location>
</feature>
<dbReference type="SMART" id="SM01362">
    <property type="entry name" value="DUF663"/>
    <property type="match status" value="1"/>
</dbReference>
<feature type="compositionally biased region" description="Basic and acidic residues" evidence="11">
    <location>
        <begin position="878"/>
        <end position="904"/>
    </location>
</feature>
<feature type="compositionally biased region" description="Polar residues" evidence="11">
    <location>
        <begin position="982"/>
        <end position="995"/>
    </location>
</feature>
<name>A0A2G2W7A2_CAPBA</name>
<keyword evidence="6" id="KW-0067">ATP-binding</keyword>
<dbReference type="GO" id="GO:0000479">
    <property type="term" value="P:endonucleolytic cleavage of tricistronic rRNA transcript (SSU-rRNA, 5.8S rRNA, LSU-rRNA)"/>
    <property type="evidence" value="ECO:0007669"/>
    <property type="project" value="TreeGrafter"/>
</dbReference>
<dbReference type="Pfam" id="PF08142">
    <property type="entry name" value="AARP2CN"/>
    <property type="match status" value="1"/>
</dbReference>
<dbReference type="SUPFAM" id="SSF81383">
    <property type="entry name" value="F-box domain"/>
    <property type="match status" value="1"/>
</dbReference>
<dbReference type="InterPro" id="IPR007034">
    <property type="entry name" value="BMS1_TSR1_C"/>
</dbReference>
<evidence type="ECO:0000256" key="4">
    <source>
        <dbReference type="ARBA" id="ARBA00022741"/>
    </source>
</evidence>
<dbReference type="Proteomes" id="UP000224567">
    <property type="component" value="Unassembled WGS sequence"/>
</dbReference>
<dbReference type="InterPro" id="IPR012948">
    <property type="entry name" value="AARP2CN"/>
</dbReference>
<dbReference type="GO" id="GO:0034511">
    <property type="term" value="F:U3 snoRNA binding"/>
    <property type="evidence" value="ECO:0007669"/>
    <property type="project" value="TreeGrafter"/>
</dbReference>
<dbReference type="GO" id="GO:0005524">
    <property type="term" value="F:ATP binding"/>
    <property type="evidence" value="ECO:0007669"/>
    <property type="project" value="UniProtKB-KW"/>
</dbReference>
<accession>A0A2G2W7A2</accession>
<dbReference type="Pfam" id="PF07734">
    <property type="entry name" value="FBA_1"/>
    <property type="match status" value="1"/>
</dbReference>
<keyword evidence="4" id="KW-0547">Nucleotide-binding</keyword>
<sequence length="1586" mass="179739">MSSSDEFVKDNITDAEEFSPRIEQHGSGIYKLAENKESDLPADYLRKEDMKIKDVAKKYVMPFLPAKSLMKFRAVSKDWNNWIASPLLSYLQATSFRRLSGYFYQNVDADLQSDPKFLSLDHPSNGVPSPSLDFLPERVKLLSSSSGLLLCQGQEEYYVCNPVTENWKLIPPHQGYHGSDPAVVLAFDPHGNIESYFHIFAAVPLLGQPGVLVEVYSSESNSWKCSSSDCLELEDAIVIGGGFYMKGVAYWNTTSNGVLAFDVKNEITAVLHVPIPRGRSGALTQIEDELSYVTAYNECGDVFIVDIYGGMDMSLRRSECINLGHKRSCRALEENPIVNNGTVSCSVLPCINSGDDMVVIYTTERIYLYHLIGQRVETLMTPGQLTPPTRSRQSGPNAKKKSKSDKKKKGVSDENNKQHNPKAFAFNSTVKAKRLQARTTEKEQKRLHVPTVDRSTGEPAPYVIVVQGPPKVGKSLLIKTLVKHYTKQNLPEVRGPITIVSGKQRRLQFIECPNDINGMIDVAKFADLALLLIDGSYGFEMETFEFLNILQNHGFPKVMGVLTHLDQFKDVKKLKKTKQRLKHRFWTEIYDGAKLFYLSGLIHGKYSKREVHNLARFISVMKFPPLSWRMSHPYIVVDRFEDVTPPEKVRMNNKCDRNVILYGYLRGCNMMKGAKVHIAGVGDYSLAGITALPDPCPLPSAAKKKGLRDKEKLFYAPMSGLGDLLYDKDAVYININDHFVQFSKVDETAAVGGRSGKGNDVGEALVKSLQNTKYSIDEKLENSFISLFGKKPNPSSSNHAKTDQTYGLEPTEQDQSGLEPNSDGSDEDSDAEDLNELEPLQLERTHPRDSKDTSDDSSEEEDTIGSEKHPGSSSSFREQVDFYDGRMRRKAIFDNDNDNHFDEKDYSEEDGEEDAQDEEAQDDDLEDSDEENAADQNSGDDDDSNTDGENMGNASRWKEFLLERTRERQNVNLMQLVYGASESKSTSNAELQQHGTENDESDTEFFVPKGEGTKKPEDQVDDDNIDAEDCSKFVNFASQIDWKIQESIENIRIRFVSRGWSKAARGGGPRDVNGNDDGGEDGEDLFGDFEDLETGQKYESHEMGNAGTDDMIHMDDESAAEERRLKKLALHEVIKPDAKSHRGQADGSGYYDKLKEEVEFQKQVNLAALNELDEATRIEIEGFRTGTYLRLEVHDVPSEMVEHFDPCHPILVGGLALGEENVGYMQVRLKRHRWHKKVLKTRDPIIVSIGWRRYQTVPIYAIEDQNGRHRMLKYTPEHMHCLAMFWGPLVPPHTGMIAVQNLSNNQASFRITATATVLEFNHAARIVKKIKLVGHPCKIFKKTALIKDMFTSNLEIARFEGAAVRTVSGIRGQVKKAAKEEIGNQPKKKGGSAKEGIARCTFEDKILMSDIVFLRAWTQVEVPCFYNPLTTALQPRDQTWQGMKTLAELRREHNVPVPVNKDSLYKPIERKRKKFNPLVIPKQLQKSLPFSSKPKDIPARKQPLLEDRRAVVMEPHERKVLANIQKLRLIQHEKKKMRKLKDEEKKKALEAERTKEEQLSKKRRREERREKYRVQDKMKKKIRREE</sequence>
<dbReference type="InterPro" id="IPR017451">
    <property type="entry name" value="F-box-assoc_interact_dom"/>
</dbReference>
<feature type="compositionally biased region" description="Acidic residues" evidence="11">
    <location>
        <begin position="824"/>
        <end position="836"/>
    </location>
</feature>
<evidence type="ECO:0000256" key="10">
    <source>
        <dbReference type="ARBA" id="ARBA00061391"/>
    </source>
</evidence>
<dbReference type="Gene3D" id="3.40.50.300">
    <property type="entry name" value="P-loop containing nucleotide triphosphate hydrolases"/>
    <property type="match status" value="1"/>
</dbReference>
<dbReference type="NCBIfam" id="TIGR01640">
    <property type="entry name" value="F_box_assoc_1"/>
    <property type="match status" value="1"/>
</dbReference>
<proteinExistence type="inferred from homology"/>
<feature type="region of interest" description="Disordered" evidence="11">
    <location>
        <begin position="1534"/>
        <end position="1586"/>
    </location>
</feature>
<reference evidence="13 14" key="1">
    <citation type="journal article" date="2017" name="Genome Biol.">
        <title>New reference genome sequences of hot pepper reveal the massive evolution of plant disease-resistance genes by retroduplication.</title>
        <authorList>
            <person name="Kim S."/>
            <person name="Park J."/>
            <person name="Yeom S.I."/>
            <person name="Kim Y.M."/>
            <person name="Seo E."/>
            <person name="Kim K.T."/>
            <person name="Kim M.S."/>
            <person name="Lee J.M."/>
            <person name="Cheong K."/>
            <person name="Shin H.S."/>
            <person name="Kim S.B."/>
            <person name="Han K."/>
            <person name="Lee J."/>
            <person name="Park M."/>
            <person name="Lee H.A."/>
            <person name="Lee H.Y."/>
            <person name="Lee Y."/>
            <person name="Oh S."/>
            <person name="Lee J.H."/>
            <person name="Choi E."/>
            <person name="Choi E."/>
            <person name="Lee S.E."/>
            <person name="Jeon J."/>
            <person name="Kim H."/>
            <person name="Choi G."/>
            <person name="Song H."/>
            <person name="Lee J."/>
            <person name="Lee S.C."/>
            <person name="Kwon J.K."/>
            <person name="Lee H.Y."/>
            <person name="Koo N."/>
            <person name="Hong Y."/>
            <person name="Kim R.W."/>
            <person name="Kang W.H."/>
            <person name="Huh J.H."/>
            <person name="Kang B.C."/>
            <person name="Yang T.J."/>
            <person name="Lee Y.H."/>
            <person name="Bennetzen J.L."/>
            <person name="Choi D."/>
        </authorList>
    </citation>
    <scope>NUCLEOTIDE SEQUENCE [LARGE SCALE GENOMIC DNA]</scope>
    <source>
        <strain evidence="14">cv. PBC81</strain>
    </source>
</reference>
<comment type="catalytic activity">
    <reaction evidence="9">
        <text>GTP + H2O = GDP + phosphate + H(+)</text>
        <dbReference type="Rhea" id="RHEA:19669"/>
        <dbReference type="ChEBI" id="CHEBI:15377"/>
        <dbReference type="ChEBI" id="CHEBI:15378"/>
        <dbReference type="ChEBI" id="CHEBI:37565"/>
        <dbReference type="ChEBI" id="CHEBI:43474"/>
        <dbReference type="ChEBI" id="CHEBI:58189"/>
    </reaction>
    <physiologicalReaction direction="left-to-right" evidence="9">
        <dbReference type="Rhea" id="RHEA:19670"/>
    </physiologicalReaction>
</comment>
<evidence type="ECO:0000256" key="1">
    <source>
        <dbReference type="ARBA" id="ARBA00004604"/>
    </source>
</evidence>
<feature type="compositionally biased region" description="Polar residues" evidence="11">
    <location>
        <begin position="793"/>
        <end position="805"/>
    </location>
</feature>
<keyword evidence="8" id="KW-0539">Nucleus</keyword>
<dbReference type="CDD" id="cd01882">
    <property type="entry name" value="BMS1"/>
    <property type="match status" value="1"/>
</dbReference>
<feature type="region of interest" description="Disordered" evidence="11">
    <location>
        <begin position="381"/>
        <end position="454"/>
    </location>
</feature>
<dbReference type="GO" id="GO:0003924">
    <property type="term" value="F:GTPase activity"/>
    <property type="evidence" value="ECO:0007669"/>
    <property type="project" value="TreeGrafter"/>
</dbReference>
<evidence type="ECO:0000256" key="11">
    <source>
        <dbReference type="SAM" id="MobiDB-lite"/>
    </source>
</evidence>
<evidence type="ECO:0000259" key="12">
    <source>
        <dbReference type="PROSITE" id="PS51714"/>
    </source>
</evidence>
<evidence type="ECO:0000313" key="13">
    <source>
        <dbReference type="EMBL" id="PHT41113.1"/>
    </source>
</evidence>
<feature type="compositionally biased region" description="Polar residues" evidence="11">
    <location>
        <begin position="381"/>
        <end position="396"/>
    </location>
</feature>
<keyword evidence="7" id="KW-0342">GTP-binding</keyword>
<dbReference type="OrthoDB" id="10260897at2759"/>
<comment type="caution">
    <text evidence="13">The sequence shown here is derived from an EMBL/GenBank/DDBJ whole genome shotgun (WGS) entry which is preliminary data.</text>
</comment>
<organism evidence="13 14">
    <name type="scientific">Capsicum baccatum</name>
    <name type="common">Peruvian pepper</name>
    <dbReference type="NCBI Taxonomy" id="33114"/>
    <lineage>
        <taxon>Eukaryota</taxon>
        <taxon>Viridiplantae</taxon>
        <taxon>Streptophyta</taxon>
        <taxon>Embryophyta</taxon>
        <taxon>Tracheophyta</taxon>
        <taxon>Spermatophyta</taxon>
        <taxon>Magnoliopsida</taxon>
        <taxon>eudicotyledons</taxon>
        <taxon>Gunneridae</taxon>
        <taxon>Pentapetalae</taxon>
        <taxon>asterids</taxon>
        <taxon>lamiids</taxon>
        <taxon>Solanales</taxon>
        <taxon>Solanaceae</taxon>
        <taxon>Solanoideae</taxon>
        <taxon>Capsiceae</taxon>
        <taxon>Capsicum</taxon>
    </lineage>
</organism>
<feature type="compositionally biased region" description="Basic and acidic residues" evidence="11">
    <location>
        <begin position="1540"/>
        <end position="1560"/>
    </location>
</feature>
<feature type="region of interest" description="Disordered" evidence="11">
    <location>
        <begin position="1061"/>
        <end position="1087"/>
    </location>
</feature>
<dbReference type="GO" id="GO:0000462">
    <property type="term" value="P:maturation of SSU-rRNA from tricistronic rRNA transcript (SSU-rRNA, 5.8S rRNA, LSU-rRNA)"/>
    <property type="evidence" value="ECO:0007669"/>
    <property type="project" value="TreeGrafter"/>
</dbReference>
<feature type="region of interest" description="Disordered" evidence="11">
    <location>
        <begin position="789"/>
        <end position="961"/>
    </location>
</feature>
<feature type="region of interest" description="Disordered" evidence="11">
    <location>
        <begin position="982"/>
        <end position="1024"/>
    </location>
</feature>
<dbReference type="InterPro" id="IPR037875">
    <property type="entry name" value="Bms1_N"/>
</dbReference>
<dbReference type="GO" id="GO:0005654">
    <property type="term" value="C:nucleoplasm"/>
    <property type="evidence" value="ECO:0007669"/>
    <property type="project" value="UniProtKB-ARBA"/>
</dbReference>
<keyword evidence="3" id="KW-0597">Phosphoprotein</keyword>
<evidence type="ECO:0000313" key="14">
    <source>
        <dbReference type="Proteomes" id="UP000224567"/>
    </source>
</evidence>
<feature type="compositionally biased region" description="Acidic residues" evidence="11">
    <location>
        <begin position="1077"/>
        <end position="1087"/>
    </location>
</feature>
<feature type="compositionally biased region" description="Acidic residues" evidence="11">
    <location>
        <begin position="855"/>
        <end position="864"/>
    </location>
</feature>
<dbReference type="EMBL" id="MLFT02000008">
    <property type="protein sequence ID" value="PHT41113.1"/>
    <property type="molecule type" value="Genomic_DNA"/>
</dbReference>
<evidence type="ECO:0000256" key="8">
    <source>
        <dbReference type="ARBA" id="ARBA00023242"/>
    </source>
</evidence>
<dbReference type="InterPro" id="IPR030387">
    <property type="entry name" value="G_Bms1/Tsr1_dom"/>
</dbReference>
<dbReference type="GO" id="GO:0030686">
    <property type="term" value="C:90S preribosome"/>
    <property type="evidence" value="ECO:0007669"/>
    <property type="project" value="TreeGrafter"/>
</dbReference>
<dbReference type="PANTHER" id="PTHR12858:SF2">
    <property type="entry name" value="RIBOSOME BIOGENESIS PROTEIN BMS1 HOMOLOG"/>
    <property type="match status" value="1"/>
</dbReference>
<evidence type="ECO:0000256" key="2">
    <source>
        <dbReference type="ARBA" id="ARBA00022517"/>
    </source>
</evidence>
<dbReference type="PANTHER" id="PTHR12858">
    <property type="entry name" value="RIBOSOME BIOGENESIS PROTEIN"/>
    <property type="match status" value="1"/>
</dbReference>
<dbReference type="Pfam" id="PF04950">
    <property type="entry name" value="RIBIOP_C"/>
    <property type="match status" value="1"/>
</dbReference>
<evidence type="ECO:0000256" key="6">
    <source>
        <dbReference type="ARBA" id="ARBA00022840"/>
    </source>
</evidence>
<comment type="subcellular location">
    <subcellularLocation>
        <location evidence="1">Nucleus</location>
        <location evidence="1">Nucleolus</location>
    </subcellularLocation>
</comment>
<dbReference type="FunFam" id="3.40.50.300:FF:000105">
    <property type="entry name" value="BMS1 ribosome biogenesis factor"/>
    <property type="match status" value="1"/>
</dbReference>
<dbReference type="InterPro" id="IPR006527">
    <property type="entry name" value="F-box-assoc_dom_typ1"/>
</dbReference>
<dbReference type="InterPro" id="IPR036047">
    <property type="entry name" value="F-box-like_dom_sf"/>
</dbReference>
<evidence type="ECO:0000256" key="7">
    <source>
        <dbReference type="ARBA" id="ARBA00023134"/>
    </source>
</evidence>
<dbReference type="InterPro" id="IPR027417">
    <property type="entry name" value="P-loop_NTPase"/>
</dbReference>
<keyword evidence="5" id="KW-0378">Hydrolase</keyword>